<proteinExistence type="predicted"/>
<feature type="signal peptide" evidence="2">
    <location>
        <begin position="1"/>
        <end position="18"/>
    </location>
</feature>
<feature type="chain" id="PRO_5043807031" evidence="2">
    <location>
        <begin position="19"/>
        <end position="231"/>
    </location>
</feature>
<reference evidence="3" key="1">
    <citation type="submission" date="2021-09" db="EMBL/GenBank/DDBJ databases">
        <authorList>
            <consortium name="AG Swart"/>
            <person name="Singh M."/>
            <person name="Singh A."/>
            <person name="Seah K."/>
            <person name="Emmerich C."/>
        </authorList>
    </citation>
    <scope>NUCLEOTIDE SEQUENCE</scope>
    <source>
        <strain evidence="3">ATCC30299</strain>
    </source>
</reference>
<accession>A0AAU9JEM0</accession>
<evidence type="ECO:0000313" key="4">
    <source>
        <dbReference type="Proteomes" id="UP001162131"/>
    </source>
</evidence>
<protein>
    <submittedName>
        <fullName evidence="3">Uncharacterized protein</fullName>
    </submittedName>
</protein>
<dbReference type="AlphaFoldDB" id="A0AAU9JEM0"/>
<comment type="caution">
    <text evidence="3">The sequence shown here is derived from an EMBL/GenBank/DDBJ whole genome shotgun (WGS) entry which is preliminary data.</text>
</comment>
<dbReference type="EMBL" id="CAJZBQ010000035">
    <property type="protein sequence ID" value="CAG9324028.1"/>
    <property type="molecule type" value="Genomic_DNA"/>
</dbReference>
<gene>
    <name evidence="3" type="ORF">BSTOLATCC_MIC35050</name>
</gene>
<evidence type="ECO:0000256" key="1">
    <source>
        <dbReference type="SAM" id="Phobius"/>
    </source>
</evidence>
<sequence length="231" mass="26268">MWWLAILIVVEASPSEDAVNYLNEVYKLKVTGGNESLFIWAESLSEEHIDDIYNSIIVLNNTLTLGLELHYLQFSFLDNSSAIHLIQHQNPDYTKILEPKSEEITSKFLKEISGHPHGVTLQSSKTQTIEHGDKTFAINENILTAEKSTYKFYIISNSTSKVSTYHWQVYGVTTKSSETSNTKLIITVVFTFIITSSLTVLGVCYYWKKNKSFPFLQMKDEVSAPQAKLQL</sequence>
<keyword evidence="2" id="KW-0732">Signal</keyword>
<keyword evidence="1" id="KW-1133">Transmembrane helix</keyword>
<keyword evidence="4" id="KW-1185">Reference proteome</keyword>
<name>A0AAU9JEM0_9CILI</name>
<keyword evidence="1" id="KW-0812">Transmembrane</keyword>
<evidence type="ECO:0000256" key="2">
    <source>
        <dbReference type="SAM" id="SignalP"/>
    </source>
</evidence>
<organism evidence="3 4">
    <name type="scientific">Blepharisma stoltei</name>
    <dbReference type="NCBI Taxonomy" id="1481888"/>
    <lineage>
        <taxon>Eukaryota</taxon>
        <taxon>Sar</taxon>
        <taxon>Alveolata</taxon>
        <taxon>Ciliophora</taxon>
        <taxon>Postciliodesmatophora</taxon>
        <taxon>Heterotrichea</taxon>
        <taxon>Heterotrichida</taxon>
        <taxon>Blepharismidae</taxon>
        <taxon>Blepharisma</taxon>
    </lineage>
</organism>
<evidence type="ECO:0000313" key="3">
    <source>
        <dbReference type="EMBL" id="CAG9324028.1"/>
    </source>
</evidence>
<keyword evidence="1" id="KW-0472">Membrane</keyword>
<dbReference type="Proteomes" id="UP001162131">
    <property type="component" value="Unassembled WGS sequence"/>
</dbReference>
<feature type="transmembrane region" description="Helical" evidence="1">
    <location>
        <begin position="184"/>
        <end position="207"/>
    </location>
</feature>